<keyword evidence="2 5" id="KW-0863">Zinc-finger</keyword>
<protein>
    <recommendedName>
        <fullName evidence="7">RING-type domain-containing protein</fullName>
    </recommendedName>
</protein>
<dbReference type="Pfam" id="PF00630">
    <property type="entry name" value="Filamin"/>
    <property type="match status" value="1"/>
</dbReference>
<dbReference type="SUPFAM" id="SSF57850">
    <property type="entry name" value="RING/U-box"/>
    <property type="match status" value="1"/>
</dbReference>
<organism evidence="8 9">
    <name type="scientific">Pinctada imbricata</name>
    <name type="common">Atlantic pearl-oyster</name>
    <name type="synonym">Pinctada martensii</name>
    <dbReference type="NCBI Taxonomy" id="66713"/>
    <lineage>
        <taxon>Eukaryota</taxon>
        <taxon>Metazoa</taxon>
        <taxon>Spiralia</taxon>
        <taxon>Lophotrochozoa</taxon>
        <taxon>Mollusca</taxon>
        <taxon>Bivalvia</taxon>
        <taxon>Autobranchia</taxon>
        <taxon>Pteriomorphia</taxon>
        <taxon>Pterioida</taxon>
        <taxon>Pterioidea</taxon>
        <taxon>Pteriidae</taxon>
        <taxon>Pinctada</taxon>
    </lineage>
</organism>
<dbReference type="Gene3D" id="2.60.120.920">
    <property type="match status" value="1"/>
</dbReference>
<proteinExistence type="predicted"/>
<dbReference type="PANTHER" id="PTHR25462">
    <property type="entry name" value="BONUS, ISOFORM C-RELATED"/>
    <property type="match status" value="1"/>
</dbReference>
<keyword evidence="3" id="KW-0862">Zinc</keyword>
<evidence type="ECO:0000313" key="8">
    <source>
        <dbReference type="EMBL" id="KAK3094347.1"/>
    </source>
</evidence>
<gene>
    <name evidence="8" type="ORF">FSP39_000640</name>
</gene>
<dbReference type="Gene3D" id="3.30.40.10">
    <property type="entry name" value="Zinc/RING finger domain, C3HC4 (zinc finger)"/>
    <property type="match status" value="1"/>
</dbReference>
<evidence type="ECO:0000259" key="7">
    <source>
        <dbReference type="PROSITE" id="PS50089"/>
    </source>
</evidence>
<dbReference type="GO" id="GO:0008270">
    <property type="term" value="F:zinc ion binding"/>
    <property type="evidence" value="ECO:0007669"/>
    <property type="project" value="UniProtKB-KW"/>
</dbReference>
<dbReference type="InterPro" id="IPR017868">
    <property type="entry name" value="Filamin/ABP280_repeat-like"/>
</dbReference>
<dbReference type="InterPro" id="IPR003649">
    <property type="entry name" value="Bbox_C"/>
</dbReference>
<dbReference type="SMART" id="SM00502">
    <property type="entry name" value="BBC"/>
    <property type="match status" value="1"/>
</dbReference>
<dbReference type="InterPro" id="IPR013083">
    <property type="entry name" value="Znf_RING/FYVE/PHD"/>
</dbReference>
<dbReference type="Gene3D" id="2.60.40.10">
    <property type="entry name" value="Immunoglobulins"/>
    <property type="match status" value="1"/>
</dbReference>
<accession>A0AA88Y1R4</accession>
<dbReference type="SUPFAM" id="SSF49899">
    <property type="entry name" value="Concanavalin A-like lectins/glucanases"/>
    <property type="match status" value="1"/>
</dbReference>
<evidence type="ECO:0000256" key="6">
    <source>
        <dbReference type="SAM" id="MobiDB-lite"/>
    </source>
</evidence>
<dbReference type="EMBL" id="VSWD01000008">
    <property type="protein sequence ID" value="KAK3094347.1"/>
    <property type="molecule type" value="Genomic_DNA"/>
</dbReference>
<dbReference type="InterPro" id="IPR013783">
    <property type="entry name" value="Ig-like_fold"/>
</dbReference>
<feature type="domain" description="RING-type" evidence="7">
    <location>
        <begin position="3"/>
        <end position="44"/>
    </location>
</feature>
<sequence length="591" mass="68221">MKCPGCQENFDDDFRSPRVLPCLHTCCTKCLKSSKKEIQCRECKEVFDARNVDVFSFPIDNAQKRIIDPDVRKINDSSVEHKRQIESHLQNLNQMRTSVDKVIGRLSDETRNLHLSENDASMQLEASFSSCINALKSRKEELKNKLLQLSQSKKKDLNLQLDYMKAQKSKLDQACKFSEYHLKNSNAAEFLLIKNHIVSRISHLKEHVPDVMPRMTADIKFEPINMEKEFLENCQRMGIVHTSFAYIPNTKVKTFDIVVGKEEIPFIITLHDFQNRQIKEEGIDIKVEIVNPKGQKMTAKVQDLVTAQGCYKAVYTAPKAGEYRGIININGSPLPRADMLFKAKTENEKHTESDKGDSRRRNEKTKSSRYTALDGDVHSPTFTMDMHHLHLQNELSEDKKTQTNQKKRRKTPRIPCRAFQNFRGTIGSRPMNISGQTYFEVQVRFFIKRSMRQDLVFEIGLCRKSDVDKYYCIDGHPCAYAICARKCHVCRTVCLQAWNYGRRLYHTPLTENSPPGTTYRATYGFLLDIEHGVWVVADARNKRLIMKFSYVDTSKPLWPVFGVYNPDLCNTYLTLRSGEDITSVLEFPVDI</sequence>
<evidence type="ECO:0000256" key="3">
    <source>
        <dbReference type="ARBA" id="ARBA00022833"/>
    </source>
</evidence>
<evidence type="ECO:0000256" key="4">
    <source>
        <dbReference type="PROSITE-ProRule" id="PRU00087"/>
    </source>
</evidence>
<dbReference type="InterPro" id="IPR014756">
    <property type="entry name" value="Ig_E-set"/>
</dbReference>
<name>A0AA88Y1R4_PINIB</name>
<dbReference type="PROSITE" id="PS50194">
    <property type="entry name" value="FILAMIN_REPEAT"/>
    <property type="match status" value="1"/>
</dbReference>
<dbReference type="InterPro" id="IPR047153">
    <property type="entry name" value="TRIM45/56/19-like"/>
</dbReference>
<dbReference type="InterPro" id="IPR043136">
    <property type="entry name" value="B30.2/SPRY_sf"/>
</dbReference>
<keyword evidence="1" id="KW-0677">Repeat</keyword>
<reference evidence="8" key="1">
    <citation type="submission" date="2019-08" db="EMBL/GenBank/DDBJ databases">
        <title>The improved chromosome-level genome for the pearl oyster Pinctada fucata martensii using PacBio sequencing and Hi-C.</title>
        <authorList>
            <person name="Zheng Z."/>
        </authorList>
    </citation>
    <scope>NUCLEOTIDE SEQUENCE</scope>
    <source>
        <strain evidence="8">ZZ-2019</strain>
        <tissue evidence="8">Adductor muscle</tissue>
    </source>
</reference>
<evidence type="ECO:0000256" key="1">
    <source>
        <dbReference type="ARBA" id="ARBA00022737"/>
    </source>
</evidence>
<dbReference type="Proteomes" id="UP001186944">
    <property type="component" value="Unassembled WGS sequence"/>
</dbReference>
<dbReference type="PANTHER" id="PTHR25462:SF301">
    <property type="entry name" value="E3 UBIQUITIN-PROTEIN LIGASE TRIM56-LIKE"/>
    <property type="match status" value="1"/>
</dbReference>
<feature type="compositionally biased region" description="Basic and acidic residues" evidence="6">
    <location>
        <begin position="345"/>
        <end position="366"/>
    </location>
</feature>
<dbReference type="AlphaFoldDB" id="A0AA88Y1R4"/>
<feature type="repeat" description="Filamin" evidence="4">
    <location>
        <begin position="284"/>
        <end position="343"/>
    </location>
</feature>
<dbReference type="InterPro" id="IPR001841">
    <property type="entry name" value="Znf_RING"/>
</dbReference>
<keyword evidence="2 5" id="KW-0479">Metal-binding</keyword>
<keyword evidence="9" id="KW-1185">Reference proteome</keyword>
<dbReference type="PROSITE" id="PS50089">
    <property type="entry name" value="ZF_RING_2"/>
    <property type="match status" value="1"/>
</dbReference>
<comment type="caution">
    <text evidence="8">The sequence shown here is derived from an EMBL/GenBank/DDBJ whole genome shotgun (WGS) entry which is preliminary data.</text>
</comment>
<feature type="region of interest" description="Disordered" evidence="6">
    <location>
        <begin position="392"/>
        <end position="412"/>
    </location>
</feature>
<dbReference type="InterPro" id="IPR013320">
    <property type="entry name" value="ConA-like_dom_sf"/>
</dbReference>
<evidence type="ECO:0000256" key="5">
    <source>
        <dbReference type="PROSITE-ProRule" id="PRU00175"/>
    </source>
</evidence>
<dbReference type="SUPFAM" id="SSF81296">
    <property type="entry name" value="E set domains"/>
    <property type="match status" value="1"/>
</dbReference>
<evidence type="ECO:0000256" key="2">
    <source>
        <dbReference type="ARBA" id="ARBA00022771"/>
    </source>
</evidence>
<feature type="region of interest" description="Disordered" evidence="6">
    <location>
        <begin position="345"/>
        <end position="374"/>
    </location>
</feature>
<evidence type="ECO:0000313" key="9">
    <source>
        <dbReference type="Proteomes" id="UP001186944"/>
    </source>
</evidence>